<dbReference type="AlphaFoldDB" id="A0A9P8C5U0"/>
<evidence type="ECO:0000256" key="2">
    <source>
        <dbReference type="ARBA" id="ARBA00008183"/>
    </source>
</evidence>
<evidence type="ECO:0000256" key="6">
    <source>
        <dbReference type="ARBA" id="ARBA00022496"/>
    </source>
</evidence>
<dbReference type="SMART" id="SM01219">
    <property type="entry name" value="Frataxin_Cyay"/>
    <property type="match status" value="1"/>
</dbReference>
<evidence type="ECO:0000313" key="14">
    <source>
        <dbReference type="EMBL" id="KAG9234552.1"/>
    </source>
</evidence>
<evidence type="ECO:0000256" key="12">
    <source>
        <dbReference type="ARBA" id="ARBA00047990"/>
    </source>
</evidence>
<keyword evidence="8" id="KW-0560">Oxidoreductase</keyword>
<dbReference type="Proteomes" id="UP000824998">
    <property type="component" value="Unassembled WGS sequence"/>
</dbReference>
<evidence type="ECO:0000256" key="5">
    <source>
        <dbReference type="ARBA" id="ARBA00022448"/>
    </source>
</evidence>
<dbReference type="NCBIfam" id="TIGR03422">
    <property type="entry name" value="mito_frataxin"/>
    <property type="match status" value="1"/>
</dbReference>
<dbReference type="PANTHER" id="PTHR16821:SF2">
    <property type="entry name" value="FRATAXIN, MITOCHONDRIAL"/>
    <property type="match status" value="1"/>
</dbReference>
<name>A0A9P8C5U0_9HELO</name>
<dbReference type="NCBIfam" id="TIGR03421">
    <property type="entry name" value="FeS_CyaY"/>
    <property type="match status" value="1"/>
</dbReference>
<evidence type="ECO:0000256" key="10">
    <source>
        <dbReference type="ARBA" id="ARBA00023065"/>
    </source>
</evidence>
<dbReference type="FunFam" id="3.30.920.10:FF:000004">
    <property type="entry name" value="Mitochondrial chaperone Frataxin"/>
    <property type="match status" value="1"/>
</dbReference>
<proteinExistence type="inferred from homology"/>
<organism evidence="14 15">
    <name type="scientific">Amylocarpus encephaloides</name>
    <dbReference type="NCBI Taxonomy" id="45428"/>
    <lineage>
        <taxon>Eukaryota</taxon>
        <taxon>Fungi</taxon>
        <taxon>Dikarya</taxon>
        <taxon>Ascomycota</taxon>
        <taxon>Pezizomycotina</taxon>
        <taxon>Leotiomycetes</taxon>
        <taxon>Helotiales</taxon>
        <taxon>Helotiales incertae sedis</taxon>
        <taxon>Amylocarpus</taxon>
    </lineage>
</organism>
<evidence type="ECO:0000256" key="9">
    <source>
        <dbReference type="ARBA" id="ARBA00023004"/>
    </source>
</evidence>
<evidence type="ECO:0000313" key="15">
    <source>
        <dbReference type="Proteomes" id="UP000824998"/>
    </source>
</evidence>
<keyword evidence="15" id="KW-1185">Reference proteome</keyword>
<reference evidence="14" key="1">
    <citation type="journal article" date="2021" name="IMA Fungus">
        <title>Genomic characterization of three marine fungi, including Emericellopsis atlantica sp. nov. with signatures of a generalist lifestyle and marine biomass degradation.</title>
        <authorList>
            <person name="Hagestad O.C."/>
            <person name="Hou L."/>
            <person name="Andersen J.H."/>
            <person name="Hansen E.H."/>
            <person name="Altermark B."/>
            <person name="Li C."/>
            <person name="Kuhnert E."/>
            <person name="Cox R.J."/>
            <person name="Crous P.W."/>
            <person name="Spatafora J.W."/>
            <person name="Lail K."/>
            <person name="Amirebrahimi M."/>
            <person name="Lipzen A."/>
            <person name="Pangilinan J."/>
            <person name="Andreopoulos W."/>
            <person name="Hayes R.D."/>
            <person name="Ng V."/>
            <person name="Grigoriev I.V."/>
            <person name="Jackson S.A."/>
            <person name="Sutton T.D.S."/>
            <person name="Dobson A.D.W."/>
            <person name="Rama T."/>
        </authorList>
    </citation>
    <scope>NUCLEOTIDE SEQUENCE</scope>
    <source>
        <strain evidence="14">TRa018bII</strain>
    </source>
</reference>
<dbReference type="GO" id="GO:0006826">
    <property type="term" value="P:iron ion transport"/>
    <property type="evidence" value="ECO:0007669"/>
    <property type="project" value="UniProtKB-KW"/>
</dbReference>
<dbReference type="GO" id="GO:0008198">
    <property type="term" value="F:ferrous iron binding"/>
    <property type="evidence" value="ECO:0007669"/>
    <property type="project" value="TreeGrafter"/>
</dbReference>
<protein>
    <recommendedName>
        <fullName evidence="3">ferroxidase</fullName>
        <ecNumber evidence="3">1.16.3.1</ecNumber>
    </recommendedName>
</protein>
<dbReference type="InterPro" id="IPR017789">
    <property type="entry name" value="Frataxin"/>
</dbReference>
<sequence>MATSATRATRAAGRLASQVRLNPRAVGPIARRPFMFQYVPSVMAMVSPTSSPTAAARSISSSRPLSKGLSPESEDPKPKEAEPQALAPSAPASVTIEEYHELSDKYIDQLVEKLEALAEQSEEIDCDYSAGVLNFTFPPHGSYVINKQPPNKQIWLSSPVSGPKRYDFVMSSEGQDAKEGTGTGDWVYLRDGSSLNEVLRTEIGIDMLES</sequence>
<comment type="similarity">
    <text evidence="2">Belongs to the frataxin family.</text>
</comment>
<comment type="subcellular location">
    <subcellularLocation>
        <location evidence="1">Mitochondrion</location>
    </subcellularLocation>
</comment>
<accession>A0A9P8C5U0</accession>
<keyword evidence="7" id="KW-0809">Transit peptide</keyword>
<dbReference type="EMBL" id="MU251459">
    <property type="protein sequence ID" value="KAG9234552.1"/>
    <property type="molecule type" value="Genomic_DNA"/>
</dbReference>
<comment type="caution">
    <text evidence="14">The sequence shown here is derived from an EMBL/GenBank/DDBJ whole genome shotgun (WGS) entry which is preliminary data.</text>
</comment>
<dbReference type="GO" id="GO:0016226">
    <property type="term" value="P:iron-sulfur cluster assembly"/>
    <property type="evidence" value="ECO:0007669"/>
    <property type="project" value="InterPro"/>
</dbReference>
<comment type="catalytic activity">
    <reaction evidence="12">
        <text>4 Fe(2+) + O2 + 4 H(+) = 4 Fe(3+) + 2 H2O</text>
        <dbReference type="Rhea" id="RHEA:11148"/>
        <dbReference type="ChEBI" id="CHEBI:15377"/>
        <dbReference type="ChEBI" id="CHEBI:15378"/>
        <dbReference type="ChEBI" id="CHEBI:15379"/>
        <dbReference type="ChEBI" id="CHEBI:29033"/>
        <dbReference type="ChEBI" id="CHEBI:29034"/>
        <dbReference type="EC" id="1.16.3.1"/>
    </reaction>
</comment>
<dbReference type="OrthoDB" id="1897642at2759"/>
<keyword evidence="5" id="KW-0813">Transport</keyword>
<evidence type="ECO:0000256" key="4">
    <source>
        <dbReference type="ARBA" id="ARBA00022434"/>
    </source>
</evidence>
<dbReference type="EC" id="1.16.3.1" evidence="3"/>
<dbReference type="InterPro" id="IPR020895">
    <property type="entry name" value="Frataxin_CS"/>
</dbReference>
<evidence type="ECO:0000256" key="7">
    <source>
        <dbReference type="ARBA" id="ARBA00022946"/>
    </source>
</evidence>
<evidence type="ECO:0000256" key="11">
    <source>
        <dbReference type="ARBA" id="ARBA00023128"/>
    </source>
</evidence>
<dbReference type="InterPro" id="IPR002908">
    <property type="entry name" value="Frataxin/CyaY"/>
</dbReference>
<dbReference type="GO" id="GO:0005739">
    <property type="term" value="C:mitochondrion"/>
    <property type="evidence" value="ECO:0007669"/>
    <property type="project" value="UniProtKB-SubCell"/>
</dbReference>
<dbReference type="PROSITE" id="PS01344">
    <property type="entry name" value="FRATAXIN_1"/>
    <property type="match status" value="1"/>
</dbReference>
<dbReference type="GO" id="GO:0051537">
    <property type="term" value="F:2 iron, 2 sulfur cluster binding"/>
    <property type="evidence" value="ECO:0007669"/>
    <property type="project" value="TreeGrafter"/>
</dbReference>
<keyword evidence="6" id="KW-0410">Iron transport</keyword>
<keyword evidence="4" id="KW-0409">Iron storage</keyword>
<dbReference type="InterPro" id="IPR036524">
    <property type="entry name" value="Frataxin/CyaY_sf"/>
</dbReference>
<gene>
    <name evidence="14" type="ORF">BJ875DRAFT_461216</name>
</gene>
<evidence type="ECO:0000256" key="13">
    <source>
        <dbReference type="SAM" id="MobiDB-lite"/>
    </source>
</evidence>
<dbReference type="GO" id="GO:0008199">
    <property type="term" value="F:ferric iron binding"/>
    <property type="evidence" value="ECO:0007669"/>
    <property type="project" value="InterPro"/>
</dbReference>
<dbReference type="PANTHER" id="PTHR16821">
    <property type="entry name" value="FRATAXIN"/>
    <property type="match status" value="1"/>
</dbReference>
<feature type="region of interest" description="Disordered" evidence="13">
    <location>
        <begin position="52"/>
        <end position="91"/>
    </location>
</feature>
<dbReference type="Pfam" id="PF01491">
    <property type="entry name" value="Frataxin_Cyay"/>
    <property type="match status" value="1"/>
</dbReference>
<keyword evidence="9" id="KW-0408">Iron</keyword>
<dbReference type="SUPFAM" id="SSF55387">
    <property type="entry name" value="Frataxin/Nqo15-like"/>
    <property type="match status" value="1"/>
</dbReference>
<dbReference type="PROSITE" id="PS50810">
    <property type="entry name" value="FRATAXIN_2"/>
    <property type="match status" value="1"/>
</dbReference>
<dbReference type="GO" id="GO:0034986">
    <property type="term" value="F:iron chaperone activity"/>
    <property type="evidence" value="ECO:0007669"/>
    <property type="project" value="TreeGrafter"/>
</dbReference>
<evidence type="ECO:0000256" key="8">
    <source>
        <dbReference type="ARBA" id="ARBA00023002"/>
    </source>
</evidence>
<keyword evidence="10" id="KW-0406">Ion transport</keyword>
<dbReference type="GO" id="GO:0004322">
    <property type="term" value="F:ferroxidase activity"/>
    <property type="evidence" value="ECO:0007669"/>
    <property type="project" value="UniProtKB-EC"/>
</dbReference>
<dbReference type="GO" id="GO:0006879">
    <property type="term" value="P:intracellular iron ion homeostasis"/>
    <property type="evidence" value="ECO:0007669"/>
    <property type="project" value="UniProtKB-KW"/>
</dbReference>
<dbReference type="Gene3D" id="3.30.920.10">
    <property type="entry name" value="Frataxin/CyaY"/>
    <property type="match status" value="1"/>
</dbReference>
<feature type="compositionally biased region" description="Low complexity" evidence="13">
    <location>
        <begin position="52"/>
        <end position="71"/>
    </location>
</feature>
<evidence type="ECO:0000256" key="1">
    <source>
        <dbReference type="ARBA" id="ARBA00004173"/>
    </source>
</evidence>
<keyword evidence="11" id="KW-0496">Mitochondrion</keyword>
<evidence type="ECO:0000256" key="3">
    <source>
        <dbReference type="ARBA" id="ARBA00013107"/>
    </source>
</evidence>